<gene>
    <name evidence="1" type="ORF">BDV24DRAFT_121998</name>
</gene>
<dbReference type="AlphaFoldDB" id="A0A5N6YR85"/>
<proteinExistence type="predicted"/>
<organism evidence="1">
    <name type="scientific">Aspergillus arachidicola</name>
    <dbReference type="NCBI Taxonomy" id="656916"/>
    <lineage>
        <taxon>Eukaryota</taxon>
        <taxon>Fungi</taxon>
        <taxon>Dikarya</taxon>
        <taxon>Ascomycota</taxon>
        <taxon>Pezizomycotina</taxon>
        <taxon>Eurotiomycetes</taxon>
        <taxon>Eurotiomycetidae</taxon>
        <taxon>Eurotiales</taxon>
        <taxon>Aspergillaceae</taxon>
        <taxon>Aspergillus</taxon>
        <taxon>Aspergillus subgen. Circumdati</taxon>
    </lineage>
</organism>
<dbReference type="Proteomes" id="UP000325558">
    <property type="component" value="Unassembled WGS sequence"/>
</dbReference>
<protein>
    <submittedName>
        <fullName evidence="1">Uncharacterized protein</fullName>
    </submittedName>
</protein>
<dbReference type="EMBL" id="ML737113">
    <property type="protein sequence ID" value="KAE8347383.1"/>
    <property type="molecule type" value="Genomic_DNA"/>
</dbReference>
<reference evidence="1" key="1">
    <citation type="submission" date="2019-04" db="EMBL/GenBank/DDBJ databases">
        <title>Friends and foes A comparative genomics study of 23 Aspergillus species from section Flavi.</title>
        <authorList>
            <consortium name="DOE Joint Genome Institute"/>
            <person name="Kjaerbolling I."/>
            <person name="Vesth T."/>
            <person name="Frisvad J.C."/>
            <person name="Nybo J.L."/>
            <person name="Theobald S."/>
            <person name="Kildgaard S."/>
            <person name="Isbrandt T."/>
            <person name="Kuo A."/>
            <person name="Sato A."/>
            <person name="Lyhne E.K."/>
            <person name="Kogle M.E."/>
            <person name="Wiebenga A."/>
            <person name="Kun R.S."/>
            <person name="Lubbers R.J."/>
            <person name="Makela M.R."/>
            <person name="Barry K."/>
            <person name="Chovatia M."/>
            <person name="Clum A."/>
            <person name="Daum C."/>
            <person name="Haridas S."/>
            <person name="He G."/>
            <person name="LaButti K."/>
            <person name="Lipzen A."/>
            <person name="Mondo S."/>
            <person name="Riley R."/>
            <person name="Salamov A."/>
            <person name="Simmons B.A."/>
            <person name="Magnuson J.K."/>
            <person name="Henrissat B."/>
            <person name="Mortensen U.H."/>
            <person name="Larsen T.O."/>
            <person name="Devries R.P."/>
            <person name="Grigoriev I.V."/>
            <person name="Machida M."/>
            <person name="Baker S.E."/>
            <person name="Andersen M.R."/>
        </authorList>
    </citation>
    <scope>NUCLEOTIDE SEQUENCE</scope>
    <source>
        <strain evidence="1">CBS 117612</strain>
    </source>
</reference>
<accession>A0A5N6YR85</accession>
<evidence type="ECO:0000313" key="1">
    <source>
        <dbReference type="EMBL" id="KAE8347383.1"/>
    </source>
</evidence>
<sequence length="83" mass="9022">MPSLVPGGQSTCWSVLSAFMKQTLCGKVYSKQSFSESCQACNFQCPIDETESPVVLEAPSCWTVCLSIEYISSNISPGTHHTK</sequence>
<name>A0A5N6YR85_9EURO</name>